<evidence type="ECO:0000256" key="1">
    <source>
        <dbReference type="SAM" id="SignalP"/>
    </source>
</evidence>
<gene>
    <name evidence="2" type="ORF">BG844_38090</name>
</gene>
<comment type="caution">
    <text evidence="2">The sequence shown here is derived from an EMBL/GenBank/DDBJ whole genome shotgun (WGS) entry which is preliminary data.</text>
</comment>
<feature type="chain" id="PRO_5038750680" description="Camelysin-like metallo-endopeptidase" evidence="1">
    <location>
        <begin position="28"/>
        <end position="189"/>
    </location>
</feature>
<keyword evidence="3" id="KW-1185">Reference proteome</keyword>
<evidence type="ECO:0000313" key="2">
    <source>
        <dbReference type="EMBL" id="OJF09353.1"/>
    </source>
</evidence>
<sequence>MQFRGTKMLAVALTVTGGIAISSGVMWQASSAAFTANTGNSANTWNAGTVELSDDDNGSAMFSPTNLRPGSTGEKCINVSYTGSLAATVKLYGTAVSGDLAPHIDLVIEEGSGGGYGTCTGFTPSGTAYTGTLENFGATKNNFANGVGTFAPASADNKTYHITYTLNASTPDIKQGTSAAATFTWEAAS</sequence>
<evidence type="ECO:0000313" key="3">
    <source>
        <dbReference type="Proteomes" id="UP000182486"/>
    </source>
</evidence>
<dbReference type="RefSeq" id="WP_071810313.1">
    <property type="nucleotide sequence ID" value="NZ_MEIA01000581.1"/>
</dbReference>
<protein>
    <recommendedName>
        <fullName evidence="4">Camelysin-like metallo-endopeptidase</fullName>
    </recommendedName>
</protein>
<accession>A0A1K0F943</accession>
<proteinExistence type="predicted"/>
<dbReference type="AlphaFoldDB" id="A0A1K0F943"/>
<keyword evidence="1" id="KW-0732">Signal</keyword>
<dbReference type="EMBL" id="MEIA01000581">
    <property type="protein sequence ID" value="OJF09353.1"/>
    <property type="molecule type" value="Genomic_DNA"/>
</dbReference>
<dbReference type="Proteomes" id="UP000182486">
    <property type="component" value="Unassembled WGS sequence"/>
</dbReference>
<feature type="signal peptide" evidence="1">
    <location>
        <begin position="1"/>
        <end position="27"/>
    </location>
</feature>
<reference evidence="2 3" key="1">
    <citation type="submission" date="2016-09" db="EMBL/GenBank/DDBJ databases">
        <title>Couchioplanes caeruleus draft genome sequence.</title>
        <authorList>
            <person name="Sheehan J."/>
            <person name="Caffrey P."/>
        </authorList>
    </citation>
    <scope>NUCLEOTIDE SEQUENCE [LARGE SCALE GENOMIC DNA]</scope>
    <source>
        <strain evidence="2 3">DSM 43634</strain>
    </source>
</reference>
<name>A0A1K0F943_9ACTN</name>
<evidence type="ECO:0008006" key="4">
    <source>
        <dbReference type="Google" id="ProtNLM"/>
    </source>
</evidence>
<organism evidence="2 3">
    <name type="scientific">Couchioplanes caeruleus subsp. caeruleus</name>
    <dbReference type="NCBI Taxonomy" id="56427"/>
    <lineage>
        <taxon>Bacteria</taxon>
        <taxon>Bacillati</taxon>
        <taxon>Actinomycetota</taxon>
        <taxon>Actinomycetes</taxon>
        <taxon>Micromonosporales</taxon>
        <taxon>Micromonosporaceae</taxon>
        <taxon>Couchioplanes</taxon>
    </lineage>
</organism>